<dbReference type="PANTHER" id="PTHR22911">
    <property type="entry name" value="ACYL-MALONYL CONDENSING ENZYME-RELATED"/>
    <property type="match status" value="1"/>
</dbReference>
<keyword evidence="3 5" id="KW-1133">Transmembrane helix</keyword>
<feature type="transmembrane region" description="Helical" evidence="5">
    <location>
        <begin position="241"/>
        <end position="258"/>
    </location>
</feature>
<dbReference type="InterPro" id="IPR037185">
    <property type="entry name" value="EmrE-like"/>
</dbReference>
<evidence type="ECO:0000256" key="1">
    <source>
        <dbReference type="ARBA" id="ARBA00004141"/>
    </source>
</evidence>
<feature type="transmembrane region" description="Helical" evidence="5">
    <location>
        <begin position="181"/>
        <end position="199"/>
    </location>
</feature>
<evidence type="ECO:0000256" key="5">
    <source>
        <dbReference type="SAM" id="Phobius"/>
    </source>
</evidence>
<evidence type="ECO:0000313" key="7">
    <source>
        <dbReference type="EMBL" id="MSU05807.1"/>
    </source>
</evidence>
<evidence type="ECO:0000256" key="2">
    <source>
        <dbReference type="ARBA" id="ARBA00022692"/>
    </source>
</evidence>
<reference evidence="7 8" key="1">
    <citation type="submission" date="2019-08" db="EMBL/GenBank/DDBJ databases">
        <title>In-depth cultivation of the pig gut microbiome towards novel bacterial diversity and tailored functional studies.</title>
        <authorList>
            <person name="Wylensek D."/>
            <person name="Hitch T.C.A."/>
            <person name="Clavel T."/>
        </authorList>
    </citation>
    <scope>NUCLEOTIDE SEQUENCE [LARGE SCALE GENOMIC DNA]</scope>
    <source>
        <strain evidence="7 8">NM-380-WT-3C1</strain>
    </source>
</reference>
<protein>
    <submittedName>
        <fullName evidence="7">DMT family transporter</fullName>
    </submittedName>
</protein>
<keyword evidence="2 5" id="KW-0812">Transmembrane</keyword>
<dbReference type="EMBL" id="VUNN01000004">
    <property type="protein sequence ID" value="MSU05807.1"/>
    <property type="molecule type" value="Genomic_DNA"/>
</dbReference>
<feature type="domain" description="EamA" evidence="6">
    <location>
        <begin position="13"/>
        <end position="140"/>
    </location>
</feature>
<feature type="transmembrane region" description="Helical" evidence="5">
    <location>
        <begin position="211"/>
        <end position="234"/>
    </location>
</feature>
<keyword evidence="8" id="KW-1185">Reference proteome</keyword>
<organism evidence="7 8">
    <name type="scientific">Bullifex porci</name>
    <dbReference type="NCBI Taxonomy" id="2606638"/>
    <lineage>
        <taxon>Bacteria</taxon>
        <taxon>Pseudomonadati</taxon>
        <taxon>Spirochaetota</taxon>
        <taxon>Spirochaetia</taxon>
        <taxon>Spirochaetales</taxon>
        <taxon>Spirochaetaceae</taxon>
        <taxon>Bullifex</taxon>
    </lineage>
</organism>
<evidence type="ECO:0000256" key="4">
    <source>
        <dbReference type="ARBA" id="ARBA00023136"/>
    </source>
</evidence>
<dbReference type="PANTHER" id="PTHR22911:SF6">
    <property type="entry name" value="SOLUTE CARRIER FAMILY 35 MEMBER G1"/>
    <property type="match status" value="1"/>
</dbReference>
<name>A0A7X2PBN1_9SPIO</name>
<dbReference type="Proteomes" id="UP000460549">
    <property type="component" value="Unassembled WGS sequence"/>
</dbReference>
<evidence type="ECO:0000259" key="6">
    <source>
        <dbReference type="Pfam" id="PF00892"/>
    </source>
</evidence>
<sequence length="293" mass="32606">MMAGCAVALVPCLLLFIFFMFCYYESFYQYAGELPAMQKSFFRNCFALIYPILLLRKQHISFIPSKGTLKLLIMRSTAGAIGLICAFFAIDKMQLADYKILGKLAPFSTIFFSYLILKEKIGSIHIIAILTALIGTVFVVKPTMTTIISLPALLCLTDALLSSVAYTLIRKLGQKNVPSCYIVFFFTLFCTIVTFPLAILDFQVMTIKQLLLLILSALLGSMGQISMTAAYNAAPSKSISIFEYTQVIFVAILAFIFLSQLPDIYSLIGYCIISLAAFSLYLYNKKSAYVIAQ</sequence>
<evidence type="ECO:0000313" key="8">
    <source>
        <dbReference type="Proteomes" id="UP000460549"/>
    </source>
</evidence>
<proteinExistence type="predicted"/>
<dbReference type="SUPFAM" id="SSF103481">
    <property type="entry name" value="Multidrug resistance efflux transporter EmrE"/>
    <property type="match status" value="2"/>
</dbReference>
<feature type="transmembrane region" description="Helical" evidence="5">
    <location>
        <begin position="124"/>
        <end position="141"/>
    </location>
</feature>
<feature type="transmembrane region" description="Helical" evidence="5">
    <location>
        <begin position="69"/>
        <end position="90"/>
    </location>
</feature>
<comment type="subcellular location">
    <subcellularLocation>
        <location evidence="1">Membrane</location>
        <topology evidence="1">Multi-pass membrane protein</topology>
    </subcellularLocation>
</comment>
<dbReference type="Pfam" id="PF00892">
    <property type="entry name" value="EamA"/>
    <property type="match status" value="2"/>
</dbReference>
<feature type="transmembrane region" description="Helical" evidence="5">
    <location>
        <begin position="264"/>
        <end position="283"/>
    </location>
</feature>
<dbReference type="AlphaFoldDB" id="A0A7X2PBN1"/>
<gene>
    <name evidence="7" type="ORF">FYJ80_03310</name>
</gene>
<feature type="transmembrane region" description="Helical" evidence="5">
    <location>
        <begin position="147"/>
        <end position="169"/>
    </location>
</feature>
<accession>A0A7X2PBN1</accession>
<dbReference type="InterPro" id="IPR000620">
    <property type="entry name" value="EamA_dom"/>
</dbReference>
<feature type="domain" description="EamA" evidence="6">
    <location>
        <begin position="152"/>
        <end position="280"/>
    </location>
</feature>
<evidence type="ECO:0000256" key="3">
    <source>
        <dbReference type="ARBA" id="ARBA00022989"/>
    </source>
</evidence>
<keyword evidence="4 5" id="KW-0472">Membrane</keyword>
<dbReference type="GO" id="GO:0016020">
    <property type="term" value="C:membrane"/>
    <property type="evidence" value="ECO:0007669"/>
    <property type="project" value="UniProtKB-SubCell"/>
</dbReference>
<comment type="caution">
    <text evidence="7">The sequence shown here is derived from an EMBL/GenBank/DDBJ whole genome shotgun (WGS) entry which is preliminary data.</text>
</comment>